<dbReference type="Proteomes" id="UP000468990">
    <property type="component" value="Unassembled WGS sequence"/>
</dbReference>
<dbReference type="EMBL" id="FXTA01000007">
    <property type="protein sequence ID" value="SMO92883.1"/>
    <property type="molecule type" value="Genomic_DNA"/>
</dbReference>
<evidence type="ECO:0000313" key="2">
    <source>
        <dbReference type="EMBL" id="MRX70066.1"/>
    </source>
</evidence>
<evidence type="ECO:0000256" key="1">
    <source>
        <dbReference type="SAM" id="SignalP"/>
    </source>
</evidence>
<dbReference type="AlphaFoldDB" id="A0A521F9P7"/>
<dbReference type="Proteomes" id="UP000317289">
    <property type="component" value="Unassembled WGS sequence"/>
</dbReference>
<evidence type="ECO:0008006" key="6">
    <source>
        <dbReference type="Google" id="ProtNLM"/>
    </source>
</evidence>
<proteinExistence type="predicted"/>
<accession>A0A521F9P7</accession>
<dbReference type="EMBL" id="WKKG01000011">
    <property type="protein sequence ID" value="MRX70066.1"/>
    <property type="molecule type" value="Genomic_DNA"/>
</dbReference>
<dbReference type="RefSeq" id="WP_142452414.1">
    <property type="nucleotide sequence ID" value="NZ_FXTA01000007.1"/>
</dbReference>
<feature type="signal peptide" evidence="1">
    <location>
        <begin position="1"/>
        <end position="21"/>
    </location>
</feature>
<reference evidence="2 5" key="2">
    <citation type="submission" date="2019-11" db="EMBL/GenBank/DDBJ databases">
        <title>Flavobacterium resistens genome.</title>
        <authorList>
            <person name="Wilson V.M."/>
            <person name="Newman J.D."/>
        </authorList>
    </citation>
    <scope>NUCLEOTIDE SEQUENCE [LARGE SCALE GENOMIC DNA]</scope>
    <source>
        <strain evidence="2 5">DSM 19382</strain>
    </source>
</reference>
<name>A0A521F9P7_9FLAO</name>
<reference evidence="3 4" key="1">
    <citation type="submission" date="2017-05" db="EMBL/GenBank/DDBJ databases">
        <authorList>
            <person name="Varghese N."/>
            <person name="Submissions S."/>
        </authorList>
    </citation>
    <scope>NUCLEOTIDE SEQUENCE [LARGE SCALE GENOMIC DNA]</scope>
    <source>
        <strain evidence="3 4">DSM 19382</strain>
    </source>
</reference>
<keyword evidence="5" id="KW-1185">Reference proteome</keyword>
<sequence>MKKIIGILGVTVIVATMFFNANNLNDSSSDSSLASLIALNTANAESGIAYLQDCESTKNADDYCRESNGTVSTNYCTRKNGSNTCSVF</sequence>
<keyword evidence="1" id="KW-0732">Signal</keyword>
<feature type="chain" id="PRO_5043206036" description="NVEALA protein" evidence="1">
    <location>
        <begin position="22"/>
        <end position="88"/>
    </location>
</feature>
<evidence type="ECO:0000313" key="3">
    <source>
        <dbReference type="EMBL" id="SMO92883.1"/>
    </source>
</evidence>
<evidence type="ECO:0000313" key="5">
    <source>
        <dbReference type="Proteomes" id="UP000468990"/>
    </source>
</evidence>
<gene>
    <name evidence="2" type="ORF">GJU42_19005</name>
    <name evidence="3" type="ORF">SAMN06265349_10797</name>
</gene>
<protein>
    <recommendedName>
        <fullName evidence="6">NVEALA protein</fullName>
    </recommendedName>
</protein>
<evidence type="ECO:0000313" key="4">
    <source>
        <dbReference type="Proteomes" id="UP000317289"/>
    </source>
</evidence>
<organism evidence="3 4">
    <name type="scientific">Flavobacterium resistens</name>
    <dbReference type="NCBI Taxonomy" id="443612"/>
    <lineage>
        <taxon>Bacteria</taxon>
        <taxon>Pseudomonadati</taxon>
        <taxon>Bacteroidota</taxon>
        <taxon>Flavobacteriia</taxon>
        <taxon>Flavobacteriales</taxon>
        <taxon>Flavobacteriaceae</taxon>
        <taxon>Flavobacterium</taxon>
    </lineage>
</organism>